<gene>
    <name evidence="2" type="ORF">A1O1_00249</name>
</gene>
<protein>
    <submittedName>
        <fullName evidence="2">Uncharacterized protein</fullName>
    </submittedName>
</protein>
<feature type="compositionally biased region" description="Low complexity" evidence="1">
    <location>
        <begin position="366"/>
        <end position="388"/>
    </location>
</feature>
<feature type="region of interest" description="Disordered" evidence="1">
    <location>
        <begin position="272"/>
        <end position="325"/>
    </location>
</feature>
<dbReference type="RefSeq" id="XP_007719359.1">
    <property type="nucleotide sequence ID" value="XM_007721169.1"/>
</dbReference>
<feature type="compositionally biased region" description="Low complexity" evidence="1">
    <location>
        <begin position="802"/>
        <end position="812"/>
    </location>
</feature>
<feature type="compositionally biased region" description="Low complexity" evidence="1">
    <location>
        <begin position="453"/>
        <end position="464"/>
    </location>
</feature>
<dbReference type="Proteomes" id="UP000019484">
    <property type="component" value="Unassembled WGS sequence"/>
</dbReference>
<dbReference type="AlphaFoldDB" id="W9YZK9"/>
<accession>W9YZK9</accession>
<dbReference type="EMBL" id="AMWN01000001">
    <property type="protein sequence ID" value="EXJ95130.1"/>
    <property type="molecule type" value="Genomic_DNA"/>
</dbReference>
<feature type="compositionally biased region" description="Basic and acidic residues" evidence="1">
    <location>
        <begin position="67"/>
        <end position="89"/>
    </location>
</feature>
<reference evidence="2 3" key="1">
    <citation type="submission" date="2013-03" db="EMBL/GenBank/DDBJ databases">
        <title>The Genome Sequence of Capronia coronata CBS 617.96.</title>
        <authorList>
            <consortium name="The Broad Institute Genomics Platform"/>
            <person name="Cuomo C."/>
            <person name="de Hoog S."/>
            <person name="Gorbushina A."/>
            <person name="Walker B."/>
            <person name="Young S.K."/>
            <person name="Zeng Q."/>
            <person name="Gargeya S."/>
            <person name="Fitzgerald M."/>
            <person name="Haas B."/>
            <person name="Abouelleil A."/>
            <person name="Allen A.W."/>
            <person name="Alvarado L."/>
            <person name="Arachchi H.M."/>
            <person name="Berlin A.M."/>
            <person name="Chapman S.B."/>
            <person name="Gainer-Dewar J."/>
            <person name="Goldberg J."/>
            <person name="Griggs A."/>
            <person name="Gujja S."/>
            <person name="Hansen M."/>
            <person name="Howarth C."/>
            <person name="Imamovic A."/>
            <person name="Ireland A."/>
            <person name="Larimer J."/>
            <person name="McCowan C."/>
            <person name="Murphy C."/>
            <person name="Pearson M."/>
            <person name="Poon T.W."/>
            <person name="Priest M."/>
            <person name="Roberts A."/>
            <person name="Saif S."/>
            <person name="Shea T."/>
            <person name="Sisk P."/>
            <person name="Sykes S."/>
            <person name="Wortman J."/>
            <person name="Nusbaum C."/>
            <person name="Birren B."/>
        </authorList>
    </citation>
    <scope>NUCLEOTIDE SEQUENCE [LARGE SCALE GENOMIC DNA]</scope>
    <source>
        <strain evidence="2 3">CBS 617.96</strain>
    </source>
</reference>
<feature type="region of interest" description="Disordered" evidence="1">
    <location>
        <begin position="30"/>
        <end position="131"/>
    </location>
</feature>
<feature type="compositionally biased region" description="Basic residues" evidence="1">
    <location>
        <begin position="414"/>
        <end position="436"/>
    </location>
</feature>
<feature type="region of interest" description="Disordered" evidence="1">
    <location>
        <begin position="715"/>
        <end position="870"/>
    </location>
</feature>
<keyword evidence="3" id="KW-1185">Reference proteome</keyword>
<name>W9YZK9_9EURO</name>
<feature type="region of interest" description="Disordered" evidence="1">
    <location>
        <begin position="618"/>
        <end position="661"/>
    </location>
</feature>
<evidence type="ECO:0000256" key="1">
    <source>
        <dbReference type="SAM" id="MobiDB-lite"/>
    </source>
</evidence>
<feature type="compositionally biased region" description="Basic and acidic residues" evidence="1">
    <location>
        <begin position="745"/>
        <end position="757"/>
    </location>
</feature>
<sequence length="870" mass="94554">MATDLEVVAISQLQSRHGTRPEYPEKLKAQAVPFNPNHPPAAFPSLPFTTQQPYQSPIHLPSLSETSADKAGPDAVEGRDAVSSSEERLATPTTSELITLDIDDDDGDSPDNNGSKDPQDLHCSGRRPSTLEDGVFGTEDYQTPSWNSLALSLQYLIYTSLSEKYSQGPLHAALGLTELEAKGIQEFVELRKNDSASLDEIWKDCVKNSDPVPGLPESQTCIAPEVLHASMDRMLFASNYEFAHEYEFHQAAAFLWYRSLPVDLLGTWIPDPDEQEDLKANSSLPKLQRMFRKRDDSKDKTQPDSGCSVASHGPNNSNKDRHQVGKGELSTVEEAVGDLSAVQEPQTPPNVGKVPKQPIRIKLKLKLPGPKVLKKAPAPKSAKKQSGPKAKKKQGRHPLATVTVPDPSPSPPRSVRKKTKTKNTAVKKKVKTRAATHRQGQTPCRPEASRENTSATSARAHTTTASLSDITTTYGQVARKSNFDPKMPLLGRRLLIGDSRGSIMASSRDEESAAVSTDHSQSRSSMLSKGQGPPPTNALKRRASQPNIRLSPPQVRRTSARLSLKTAPDSRIDTPVNVDLILAEAKKSQSLEVEQLRGTGDMDTSTKDNDVSMSIESPSGHAGFPHSVEENKANLPGSPIRPSYPPITAPGSPRTPSFSPIENAHLPEFQALLRGPGARKLRTRPPSFSPISENEHLPEYQALLRGPGARNLRVKAQDTKGGIKGYWTATSSLNKAQHDTPTADPEAKTEPIPKKSETPGSAEDLGDGTESDAPHDGGKEDLTPSKPTDKDKDESRDGTVIAETAAAAAGTRSRAKSLTTPPKKATPQPKSTPAKRAPRRSFRKTRERLERVEQAQKVSIKARLRSRKST</sequence>
<dbReference type="OrthoDB" id="4151988at2759"/>
<evidence type="ECO:0000313" key="3">
    <source>
        <dbReference type="Proteomes" id="UP000019484"/>
    </source>
</evidence>
<comment type="caution">
    <text evidence="2">The sequence shown here is derived from an EMBL/GenBank/DDBJ whole genome shotgun (WGS) entry which is preliminary data.</text>
</comment>
<dbReference type="eggNOG" id="ENOG502T3HB">
    <property type="taxonomic scope" value="Eukaryota"/>
</dbReference>
<proteinExistence type="predicted"/>
<evidence type="ECO:0000313" key="2">
    <source>
        <dbReference type="EMBL" id="EXJ95130.1"/>
    </source>
</evidence>
<dbReference type="HOGENOM" id="CLU_388823_0_0_1"/>
<feature type="compositionally biased region" description="Basic and acidic residues" evidence="1">
    <location>
        <begin position="772"/>
        <end position="797"/>
    </location>
</feature>
<feature type="region of interest" description="Disordered" evidence="1">
    <location>
        <begin position="340"/>
        <end position="464"/>
    </location>
</feature>
<organism evidence="2 3">
    <name type="scientific">Capronia coronata CBS 617.96</name>
    <dbReference type="NCBI Taxonomy" id="1182541"/>
    <lineage>
        <taxon>Eukaryota</taxon>
        <taxon>Fungi</taxon>
        <taxon>Dikarya</taxon>
        <taxon>Ascomycota</taxon>
        <taxon>Pezizomycotina</taxon>
        <taxon>Eurotiomycetes</taxon>
        <taxon>Chaetothyriomycetidae</taxon>
        <taxon>Chaetothyriales</taxon>
        <taxon>Herpotrichiellaceae</taxon>
        <taxon>Capronia</taxon>
    </lineage>
</organism>
<feature type="compositionally biased region" description="Polar residues" evidence="1">
    <location>
        <begin position="514"/>
        <end position="528"/>
    </location>
</feature>
<feature type="region of interest" description="Disordered" evidence="1">
    <location>
        <begin position="503"/>
        <end position="568"/>
    </location>
</feature>
<feature type="compositionally biased region" description="Basic residues" evidence="1">
    <location>
        <begin position="860"/>
        <end position="870"/>
    </location>
</feature>
<feature type="compositionally biased region" description="Low complexity" evidence="1">
    <location>
        <begin position="819"/>
        <end position="835"/>
    </location>
</feature>
<feature type="region of interest" description="Disordered" evidence="1">
    <location>
        <begin position="674"/>
        <end position="696"/>
    </location>
</feature>
<dbReference type="GeneID" id="19155158"/>
<feature type="compositionally biased region" description="Basic and acidic residues" evidence="1">
    <location>
        <begin position="293"/>
        <end position="302"/>
    </location>
</feature>
<feature type="compositionally biased region" description="Basic residues" evidence="1">
    <location>
        <begin position="836"/>
        <end position="846"/>
    </location>
</feature>